<gene>
    <name evidence="2" type="primary">LOC136087458</name>
</gene>
<keyword evidence="1" id="KW-1185">Reference proteome</keyword>
<proteinExistence type="predicted"/>
<protein>
    <submittedName>
        <fullName evidence="2">Uncharacterized protein LOC136087458 isoform X2</fullName>
    </submittedName>
</protein>
<organism evidence="1 2">
    <name type="scientific">Hydra vulgaris</name>
    <name type="common">Hydra</name>
    <name type="synonym">Hydra attenuata</name>
    <dbReference type="NCBI Taxonomy" id="6087"/>
    <lineage>
        <taxon>Eukaryota</taxon>
        <taxon>Metazoa</taxon>
        <taxon>Cnidaria</taxon>
        <taxon>Hydrozoa</taxon>
        <taxon>Hydroidolina</taxon>
        <taxon>Anthoathecata</taxon>
        <taxon>Aplanulata</taxon>
        <taxon>Hydridae</taxon>
        <taxon>Hydra</taxon>
    </lineage>
</organism>
<sequence length="132" mass="15023">MGQKVKKSSKKGPGEKERYTVQSSLRRSLYLLKYPINELPVNQLPSVRNILQYFHFLQSSRSTRFQSSKETIACPTKTGTRSLVFQYRACERLINRCVTSTVTDIWIKAGFTSNSGRENNKSIISDLLVKGS</sequence>
<reference evidence="2" key="1">
    <citation type="submission" date="2025-08" db="UniProtKB">
        <authorList>
            <consortium name="RefSeq"/>
        </authorList>
    </citation>
    <scope>IDENTIFICATION</scope>
</reference>
<evidence type="ECO:0000313" key="1">
    <source>
        <dbReference type="Proteomes" id="UP001652625"/>
    </source>
</evidence>
<dbReference type="RefSeq" id="XP_065666324.1">
    <property type="nucleotide sequence ID" value="XM_065810252.1"/>
</dbReference>
<dbReference type="GeneID" id="136087458"/>
<evidence type="ECO:0000313" key="2">
    <source>
        <dbReference type="RefSeq" id="XP_065666324.1"/>
    </source>
</evidence>
<accession>A0ABM4CWK6</accession>
<dbReference type="Proteomes" id="UP001652625">
    <property type="component" value="Chromosome 11"/>
</dbReference>
<name>A0ABM4CWK6_HYDVU</name>